<dbReference type="eggNOG" id="ENOG502RP3G">
    <property type="taxonomic scope" value="Eukaryota"/>
</dbReference>
<dbReference type="Pfam" id="PF04826">
    <property type="entry name" value="Arm_2"/>
    <property type="match status" value="1"/>
</dbReference>
<feature type="region of interest" description="Disordered" evidence="7">
    <location>
        <begin position="32"/>
        <end position="56"/>
    </location>
</feature>
<dbReference type="PROSITE" id="PS51257">
    <property type="entry name" value="PROKAR_LIPOPROTEIN"/>
    <property type="match status" value="1"/>
</dbReference>
<dbReference type="OrthoDB" id="10017790at2759"/>
<dbReference type="Proteomes" id="UP000005447">
    <property type="component" value="Unassembled WGS sequence"/>
</dbReference>
<dbReference type="OMA" id="FIQGKMW"/>
<accession>A0A286XGQ9</accession>
<dbReference type="InterPro" id="IPR051303">
    <property type="entry name" value="Armcx_regulator"/>
</dbReference>
<evidence type="ECO:0000256" key="3">
    <source>
        <dbReference type="ARBA" id="ARBA00022787"/>
    </source>
</evidence>
<dbReference type="InParanoid" id="A0A286XGQ9"/>
<dbReference type="KEGG" id="cpoc:100727224"/>
<evidence type="ECO:0000256" key="1">
    <source>
        <dbReference type="ARBA" id="ARBA00004572"/>
    </source>
</evidence>
<evidence type="ECO:0000256" key="4">
    <source>
        <dbReference type="ARBA" id="ARBA00022989"/>
    </source>
</evidence>
<name>A0A286XGQ9_CAVPO</name>
<organism evidence="9 10">
    <name type="scientific">Cavia porcellus</name>
    <name type="common">Guinea pig</name>
    <dbReference type="NCBI Taxonomy" id="10141"/>
    <lineage>
        <taxon>Eukaryota</taxon>
        <taxon>Metazoa</taxon>
        <taxon>Chordata</taxon>
        <taxon>Craniata</taxon>
        <taxon>Vertebrata</taxon>
        <taxon>Euteleostomi</taxon>
        <taxon>Mammalia</taxon>
        <taxon>Eutheria</taxon>
        <taxon>Euarchontoglires</taxon>
        <taxon>Glires</taxon>
        <taxon>Rodentia</taxon>
        <taxon>Hystricomorpha</taxon>
        <taxon>Caviidae</taxon>
        <taxon>Cavia</taxon>
    </lineage>
</organism>
<dbReference type="EMBL" id="AAKN02029044">
    <property type="status" value="NOT_ANNOTATED_CDS"/>
    <property type="molecule type" value="Genomic_DNA"/>
</dbReference>
<evidence type="ECO:0000256" key="5">
    <source>
        <dbReference type="ARBA" id="ARBA00023128"/>
    </source>
</evidence>
<feature type="domain" description="Armadillo repeat-containing" evidence="8">
    <location>
        <begin position="117"/>
        <end position="292"/>
    </location>
</feature>
<evidence type="ECO:0000313" key="9">
    <source>
        <dbReference type="Ensembl" id="ENSCPOP00000024546.1"/>
    </source>
</evidence>
<dbReference type="AlphaFoldDB" id="A0A286XGQ9"/>
<feature type="compositionally biased region" description="Acidic residues" evidence="7">
    <location>
        <begin position="32"/>
        <end position="54"/>
    </location>
</feature>
<dbReference type="GeneTree" id="ENSGT00940000163042"/>
<dbReference type="InterPro" id="IPR006911">
    <property type="entry name" value="ARM-rpt_dom"/>
</dbReference>
<evidence type="ECO:0000256" key="6">
    <source>
        <dbReference type="ARBA" id="ARBA00023136"/>
    </source>
</evidence>
<reference evidence="9" key="3">
    <citation type="submission" date="2025-09" db="UniProtKB">
        <authorList>
            <consortium name="Ensembl"/>
        </authorList>
    </citation>
    <scope>IDENTIFICATION</scope>
    <source>
        <strain evidence="9">2N</strain>
    </source>
</reference>
<keyword evidence="4" id="KW-1133">Transmembrane helix</keyword>
<reference evidence="10" key="1">
    <citation type="journal article" date="2011" name="Nature">
        <title>A high-resolution map of human evolutionary constraint using 29 mammals.</title>
        <authorList>
            <person name="Lindblad-Toh K."/>
            <person name="Garber M."/>
            <person name="Zuk O."/>
            <person name="Lin M.F."/>
            <person name="Parker B.J."/>
            <person name="Washietl S."/>
            <person name="Kheradpour P."/>
            <person name="Ernst J."/>
            <person name="Jordan G."/>
            <person name="Mauceli E."/>
            <person name="Ward L.D."/>
            <person name="Lowe C.B."/>
            <person name="Holloway A.K."/>
            <person name="Clamp M."/>
            <person name="Gnerre S."/>
            <person name="Alfoldi J."/>
            <person name="Beal K."/>
            <person name="Chang J."/>
            <person name="Clawson H."/>
            <person name="Cuff J."/>
            <person name="Di Palma F."/>
            <person name="Fitzgerald S."/>
            <person name="Flicek P."/>
            <person name="Guttman M."/>
            <person name="Hubisz M.J."/>
            <person name="Jaffe D.B."/>
            <person name="Jungreis I."/>
            <person name="Kent W.J."/>
            <person name="Kostka D."/>
            <person name="Lara M."/>
            <person name="Martins A.L."/>
            <person name="Massingham T."/>
            <person name="Moltke I."/>
            <person name="Raney B.J."/>
            <person name="Rasmussen M.D."/>
            <person name="Robinson J."/>
            <person name="Stark A."/>
            <person name="Vilella A.J."/>
            <person name="Wen J."/>
            <person name="Xie X."/>
            <person name="Zody M.C."/>
            <person name="Baldwin J."/>
            <person name="Bloom T."/>
            <person name="Chin C.W."/>
            <person name="Heiman D."/>
            <person name="Nicol R."/>
            <person name="Nusbaum C."/>
            <person name="Young S."/>
            <person name="Wilkinson J."/>
            <person name="Worley K.C."/>
            <person name="Kovar C.L."/>
            <person name="Muzny D.M."/>
            <person name="Gibbs R.A."/>
            <person name="Cree A."/>
            <person name="Dihn H.H."/>
            <person name="Fowler G."/>
            <person name="Jhangiani S."/>
            <person name="Joshi V."/>
            <person name="Lee S."/>
            <person name="Lewis L.R."/>
            <person name="Nazareth L.V."/>
            <person name="Okwuonu G."/>
            <person name="Santibanez J."/>
            <person name="Warren W.C."/>
            <person name="Mardis E.R."/>
            <person name="Weinstock G.M."/>
            <person name="Wilson R.K."/>
            <person name="Delehaunty K."/>
            <person name="Dooling D."/>
            <person name="Fronik C."/>
            <person name="Fulton L."/>
            <person name="Fulton B."/>
            <person name="Graves T."/>
            <person name="Minx P."/>
            <person name="Sodergren E."/>
            <person name="Birney E."/>
            <person name="Margulies E.H."/>
            <person name="Herrero J."/>
            <person name="Green E.D."/>
            <person name="Haussler D."/>
            <person name="Siepel A."/>
            <person name="Goldman N."/>
            <person name="Pollard K.S."/>
            <person name="Pedersen J.S."/>
            <person name="Lander E.S."/>
            <person name="Kellis M."/>
        </authorList>
    </citation>
    <scope>NUCLEOTIDE SEQUENCE [LARGE SCALE GENOMIC DNA]</scope>
    <source>
        <strain evidence="10">2N</strain>
    </source>
</reference>
<dbReference type="Bgee" id="ENSCPOG00000036903">
    <property type="expression patterns" value="Expressed in pituitary gland and 12 other cell types or tissues"/>
</dbReference>
<comment type="subcellular location">
    <subcellularLocation>
        <location evidence="1">Mitochondrion outer membrane</location>
        <topology evidence="1">Single-pass membrane protein</topology>
    </subcellularLocation>
</comment>
<dbReference type="GO" id="GO:0005741">
    <property type="term" value="C:mitochondrial outer membrane"/>
    <property type="evidence" value="ECO:0007669"/>
    <property type="project" value="UniProtKB-SubCell"/>
</dbReference>
<keyword evidence="6" id="KW-0472">Membrane</keyword>
<dbReference type="PANTHER" id="PTHR15712:SF6">
    <property type="entry name" value="PROTEIN ARMCX6"/>
    <property type="match status" value="1"/>
</dbReference>
<evidence type="ECO:0000259" key="8">
    <source>
        <dbReference type="Pfam" id="PF04826"/>
    </source>
</evidence>
<protein>
    <submittedName>
        <fullName evidence="9">Armadillo repeat containing X-linked 6</fullName>
    </submittedName>
</protein>
<keyword evidence="3" id="KW-1000">Mitochondrion outer membrane</keyword>
<proteinExistence type="predicted"/>
<dbReference type="FunCoup" id="A0A286XGQ9">
    <property type="interactions" value="144"/>
</dbReference>
<gene>
    <name evidence="9" type="primary">ARMCX6</name>
</gene>
<evidence type="ECO:0000313" key="10">
    <source>
        <dbReference type="Proteomes" id="UP000005447"/>
    </source>
</evidence>
<keyword evidence="2" id="KW-0812">Transmembrane</keyword>
<reference evidence="9" key="2">
    <citation type="submission" date="2025-08" db="UniProtKB">
        <authorList>
            <consortium name="Ensembl"/>
        </authorList>
    </citation>
    <scope>IDENTIFICATION</scope>
    <source>
        <strain evidence="9">2N</strain>
    </source>
</reference>
<evidence type="ECO:0000256" key="7">
    <source>
        <dbReference type="SAM" id="MobiDB-lite"/>
    </source>
</evidence>
<dbReference type="Ensembl" id="ENSCPOT00000045415.1">
    <property type="protein sequence ID" value="ENSCPOP00000024546.1"/>
    <property type="gene ID" value="ENSCPOG00000036903.1"/>
</dbReference>
<dbReference type="PANTHER" id="PTHR15712">
    <property type="entry name" value="ARMADILLO REPEAT CONTAINING PROTEIN"/>
    <property type="match status" value="1"/>
</dbReference>
<keyword evidence="5" id="KW-0496">Mitochondrion</keyword>
<keyword evidence="10" id="KW-1185">Reference proteome</keyword>
<dbReference type="GeneID" id="100727224"/>
<feature type="region of interest" description="Disordered" evidence="7">
    <location>
        <begin position="68"/>
        <end position="108"/>
    </location>
</feature>
<sequence length="297" mass="32825">MGRARELGWMAAGLMIGAGACYCVYKLTLGKDDDDNSEEEEDEWGDDQELDEEEPKIWFDFTTMARPWNKNRDWTKPGAPDGTEDRPSGGGKANRAHPMKQRPFPYDHKNTWSPQVFKKISRVLELSKCPCNAGKLCAEPKDAVSSRGYDVSRHLACLSITRSTSPTPHPTVQKKAWCAPDNLNGSIENQGQIKMYTDEVCQETVSPCRDSLLQQDGLNLLISMTVINNMLAKSFSDLQFPLISKGSGCAKVQVLQLLMGLSEKPALAGELLGAQVLFPFMINRSGSRGILLETLAP</sequence>
<evidence type="ECO:0000256" key="2">
    <source>
        <dbReference type="ARBA" id="ARBA00022692"/>
    </source>
</evidence>
<dbReference type="VEuPathDB" id="HostDB:ENSCPOG00000036903"/>